<protein>
    <recommendedName>
        <fullName evidence="3">PEGA domain-containing protein</fullName>
    </recommendedName>
</protein>
<evidence type="ECO:0000313" key="2">
    <source>
        <dbReference type="Proteomes" id="UP001162891"/>
    </source>
</evidence>
<evidence type="ECO:0008006" key="3">
    <source>
        <dbReference type="Google" id="ProtNLM"/>
    </source>
</evidence>
<keyword evidence="2" id="KW-1185">Reference proteome</keyword>
<name>A0ABM7WT89_9BACT</name>
<dbReference type="EMBL" id="AP025591">
    <property type="protein sequence ID" value="BDG02692.1"/>
    <property type="molecule type" value="Genomic_DNA"/>
</dbReference>
<dbReference type="Proteomes" id="UP001162891">
    <property type="component" value="Chromosome"/>
</dbReference>
<proteinExistence type="predicted"/>
<reference evidence="2" key="1">
    <citation type="journal article" date="2022" name="Int. J. Syst. Evol. Microbiol.">
        <title>Anaeromyxobacter oryzae sp. nov., Anaeromyxobacter diazotrophicus sp. nov. and Anaeromyxobacter paludicola sp. nov., isolated from paddy soils.</title>
        <authorList>
            <person name="Itoh H."/>
            <person name="Xu Z."/>
            <person name="Mise K."/>
            <person name="Masuda Y."/>
            <person name="Ushijima N."/>
            <person name="Hayakawa C."/>
            <person name="Shiratori Y."/>
            <person name="Senoo K."/>
        </authorList>
    </citation>
    <scope>NUCLEOTIDE SEQUENCE [LARGE SCALE GENOMIC DNA]</scope>
    <source>
        <strain evidence="2">Red232</strain>
    </source>
</reference>
<gene>
    <name evidence="1" type="ORF">AMOR_16880</name>
</gene>
<accession>A0ABM7WT89</accession>
<sequence length="177" mass="18621">MNVRNALAAAAAALLASGCATIVKGGGPEPVSVRSQPSDADVKIYDAVTGIHIASGKTPVLVPLAKSTGFFLGSKYRVVIEKPGFEKREVLIDSHVSGWYIAGNIAFGLLGWLIIDPATGAMWTLDEQVSVDLMPIAPPPPPSAQAPAEKPVARLMTVDELREQHPELASHLVPVVL</sequence>
<organism evidence="1 2">
    <name type="scientific">Anaeromyxobacter oryzae</name>
    <dbReference type="NCBI Taxonomy" id="2918170"/>
    <lineage>
        <taxon>Bacteria</taxon>
        <taxon>Pseudomonadati</taxon>
        <taxon>Myxococcota</taxon>
        <taxon>Myxococcia</taxon>
        <taxon>Myxococcales</taxon>
        <taxon>Cystobacterineae</taxon>
        <taxon>Anaeromyxobacteraceae</taxon>
        <taxon>Anaeromyxobacter</taxon>
    </lineage>
</organism>
<dbReference type="PROSITE" id="PS51257">
    <property type="entry name" value="PROKAR_LIPOPROTEIN"/>
    <property type="match status" value="1"/>
</dbReference>
<dbReference type="RefSeq" id="WP_248360380.1">
    <property type="nucleotide sequence ID" value="NZ_AP025591.1"/>
</dbReference>
<evidence type="ECO:0000313" key="1">
    <source>
        <dbReference type="EMBL" id="BDG02692.1"/>
    </source>
</evidence>